<dbReference type="EMBL" id="JAPDGR010000860">
    <property type="protein sequence ID" value="KAJ2987002.1"/>
    <property type="molecule type" value="Genomic_DNA"/>
</dbReference>
<accession>A0ACC1P509</accession>
<name>A0ACC1P509_9PEZI</name>
<evidence type="ECO:0000313" key="1">
    <source>
        <dbReference type="EMBL" id="KAJ2987002.1"/>
    </source>
</evidence>
<organism evidence="1 2">
    <name type="scientific">Xylaria curta</name>
    <dbReference type="NCBI Taxonomy" id="42375"/>
    <lineage>
        <taxon>Eukaryota</taxon>
        <taxon>Fungi</taxon>
        <taxon>Dikarya</taxon>
        <taxon>Ascomycota</taxon>
        <taxon>Pezizomycotina</taxon>
        <taxon>Sordariomycetes</taxon>
        <taxon>Xylariomycetidae</taxon>
        <taxon>Xylariales</taxon>
        <taxon>Xylariaceae</taxon>
        <taxon>Xylaria</taxon>
    </lineage>
</organism>
<dbReference type="Proteomes" id="UP001143856">
    <property type="component" value="Unassembled WGS sequence"/>
</dbReference>
<evidence type="ECO:0000313" key="2">
    <source>
        <dbReference type="Proteomes" id="UP001143856"/>
    </source>
</evidence>
<protein>
    <submittedName>
        <fullName evidence="1">Uncharacterized protein</fullName>
    </submittedName>
</protein>
<comment type="caution">
    <text evidence="1">The sequence shown here is derived from an EMBL/GenBank/DDBJ whole genome shotgun (WGS) entry which is preliminary data.</text>
</comment>
<keyword evidence="2" id="KW-1185">Reference proteome</keyword>
<proteinExistence type="predicted"/>
<reference evidence="1" key="1">
    <citation type="submission" date="2022-10" db="EMBL/GenBank/DDBJ databases">
        <title>Genome Sequence of Xylaria curta.</title>
        <authorList>
            <person name="Buettner E."/>
        </authorList>
    </citation>
    <scope>NUCLEOTIDE SEQUENCE</scope>
    <source>
        <strain evidence="1">Babe10</strain>
    </source>
</reference>
<sequence>MSATSDYKISFTTFHNVIDNELTETATTRHTVCPSNEEPLWESPVSTDEDVNHAVDAANRAFRSWSKLSQDTRAEYLIKFADAVEANKQDFIDLLGKEVGKPPQAAAYEMLFVTGLAREIPKLRLKEEKPVDDADRTAIVRYVPLGVGVGIVPWNFPLVLGFGKLLSALLAGNTFIWKPSPYSPYSALKLAELGTKVFPPGVFQALSGEDTLGPLLTAHPGVAKISFTGSVETGKKVMAACASTLKRITLELGGNDAAIVCEDVDIDSVVAKVAFLAFVHVGQICMNIKRIYVHESIYDKFLTALVVTTKQFKIGDHTDPEAVFGPVQNRMQHEKLQKFYSQISKEGWKTALGGEPGPTQEKGFFMPPTIIDNPPEDSSIVVDEPFGPIVPVLKWSNEEDVIKRANASKLGLGASVWSKDVSRAQKMAEQLEAGSIWVNTHFELAPNVPFGGHKESGLGMEWGQVGLEGWCNPQAYWVKH</sequence>
<gene>
    <name evidence="1" type="ORF">NUW58_g4745</name>
</gene>